<dbReference type="EMBL" id="AMSI01000010">
    <property type="protein sequence ID" value="EKF41524.1"/>
    <property type="molecule type" value="Genomic_DNA"/>
</dbReference>
<dbReference type="NCBIfam" id="NF005679">
    <property type="entry name" value="PRK07475.1"/>
    <property type="match status" value="1"/>
</dbReference>
<dbReference type="PATRIC" id="fig|1231190.3.peg.3107"/>
<gene>
    <name evidence="2" type="ORF">NA8A_14986</name>
</gene>
<dbReference type="eggNOG" id="COG1794">
    <property type="taxonomic scope" value="Bacteria"/>
</dbReference>
<keyword evidence="3" id="KW-1185">Reference proteome</keyword>
<dbReference type="GO" id="GO:0047661">
    <property type="term" value="F:amino-acid racemase activity"/>
    <property type="evidence" value="ECO:0007669"/>
    <property type="project" value="InterPro"/>
</dbReference>
<comment type="similarity">
    <text evidence="1">Belongs to the HyuE racemase family.</text>
</comment>
<comment type="caution">
    <text evidence="2">The sequence shown here is derived from an EMBL/GenBank/DDBJ whole genome shotgun (WGS) entry which is preliminary data.</text>
</comment>
<dbReference type="Pfam" id="PF01177">
    <property type="entry name" value="Asp_Glu_race"/>
    <property type="match status" value="1"/>
</dbReference>
<dbReference type="InterPro" id="IPR015942">
    <property type="entry name" value="Asp/Glu/hydantoin_racemase"/>
</dbReference>
<dbReference type="Proteomes" id="UP000007374">
    <property type="component" value="Unassembled WGS sequence"/>
</dbReference>
<dbReference type="OrthoDB" id="5465390at2"/>
<dbReference type="AlphaFoldDB" id="K2NUJ1"/>
<proteinExistence type="inferred from homology"/>
<evidence type="ECO:0000313" key="2">
    <source>
        <dbReference type="EMBL" id="EKF41524.1"/>
    </source>
</evidence>
<dbReference type="InterPro" id="IPR053714">
    <property type="entry name" value="Iso_Racemase_Enz_sf"/>
</dbReference>
<evidence type="ECO:0008006" key="4">
    <source>
        <dbReference type="Google" id="ProtNLM"/>
    </source>
</evidence>
<evidence type="ECO:0000313" key="3">
    <source>
        <dbReference type="Proteomes" id="UP000007374"/>
    </source>
</evidence>
<dbReference type="STRING" id="721133.SAMN05216176_11060"/>
<sequence>MITGTSEHCIGILILDTAFERIPGDAGNATTWNFPVRYKTVRDASALRVIDGQAEGLLDAFIEAGHELIRDGCSAITTTCGFLALYQEQLAEALPVPVATSSLLQVPVARRLLGRGRRVGVLTMDASRLTPRHLASVGINETIPMEGLPRDGVFWKMIAENAPIDPEALQAEVLEAGERLLSREPEVAALVLECANMPPYAAALAARLQVPVFDIVTMVDWLAAGLAPHRYPWGA</sequence>
<name>K2NUJ1_9HYPH</name>
<reference evidence="2 3" key="1">
    <citation type="journal article" date="2012" name="J. Bacteriol.">
        <title>Genome Sequence of Nitratireductor indicus Type Strain C115.</title>
        <authorList>
            <person name="Lai Q."/>
            <person name="Li G."/>
            <person name="Yu Z."/>
            <person name="Shao Z."/>
        </authorList>
    </citation>
    <scope>NUCLEOTIDE SEQUENCE [LARGE SCALE GENOMIC DNA]</scope>
    <source>
        <strain evidence="2 3">C115</strain>
    </source>
</reference>
<organism evidence="2 3">
    <name type="scientific">Nitratireductor indicus C115</name>
    <dbReference type="NCBI Taxonomy" id="1231190"/>
    <lineage>
        <taxon>Bacteria</taxon>
        <taxon>Pseudomonadati</taxon>
        <taxon>Pseudomonadota</taxon>
        <taxon>Alphaproteobacteria</taxon>
        <taxon>Hyphomicrobiales</taxon>
        <taxon>Phyllobacteriaceae</taxon>
        <taxon>Nitratireductor</taxon>
    </lineage>
</organism>
<dbReference type="RefSeq" id="WP_009451178.1">
    <property type="nucleotide sequence ID" value="NZ_AMSI01000010.1"/>
</dbReference>
<protein>
    <recommendedName>
        <fullName evidence="4">Aspartate/glutamate racemase family protein</fullName>
    </recommendedName>
</protein>
<dbReference type="Gene3D" id="3.40.50.12500">
    <property type="match status" value="1"/>
</dbReference>
<accession>K2NUJ1</accession>
<evidence type="ECO:0000256" key="1">
    <source>
        <dbReference type="ARBA" id="ARBA00038414"/>
    </source>
</evidence>